<dbReference type="Proteomes" id="UP001224674">
    <property type="component" value="Chromosome"/>
</dbReference>
<evidence type="ECO:0000313" key="9">
    <source>
        <dbReference type="EMBL" id="WGH94271.1"/>
    </source>
</evidence>
<dbReference type="InterPro" id="IPR011035">
    <property type="entry name" value="Ribosomal_bL25/Gln-tRNA_synth"/>
</dbReference>
<dbReference type="InterPro" id="IPR029751">
    <property type="entry name" value="Ribosomal_L25_dom"/>
</dbReference>
<dbReference type="InterPro" id="IPR037121">
    <property type="entry name" value="Ribosomal_bL25_C"/>
</dbReference>
<evidence type="ECO:0000256" key="2">
    <source>
        <dbReference type="ARBA" id="ARBA00022884"/>
    </source>
</evidence>
<name>A0AAJ6AQ56_9MICC</name>
<accession>A0AAJ6AQ56</accession>
<dbReference type="GO" id="GO:0008097">
    <property type="term" value="F:5S rRNA binding"/>
    <property type="evidence" value="ECO:0007669"/>
    <property type="project" value="InterPro"/>
</dbReference>
<reference evidence="9 10" key="1">
    <citation type="submission" date="2023-03" db="EMBL/GenBank/DDBJ databases">
        <title>Complete genome sequences of several Auritidibacter ignavus strains isolated from ear infections.</title>
        <authorList>
            <person name="Baehr T."/>
            <person name="Baumhoegger A.M."/>
        </authorList>
    </citation>
    <scope>NUCLEOTIDE SEQUENCE [LARGE SCALE GENOMIC DNA]</scope>
    <source>
        <strain evidence="9 10">BABAE-6</strain>
    </source>
</reference>
<keyword evidence="3 5" id="KW-0689">Ribosomal protein</keyword>
<dbReference type="NCBIfam" id="TIGR00731">
    <property type="entry name" value="bL25_bact_ctc"/>
    <property type="match status" value="1"/>
</dbReference>
<dbReference type="Pfam" id="PF14693">
    <property type="entry name" value="Ribosomal_TL5_C"/>
    <property type="match status" value="1"/>
</dbReference>
<evidence type="ECO:0000259" key="7">
    <source>
        <dbReference type="Pfam" id="PF01386"/>
    </source>
</evidence>
<dbReference type="InterPro" id="IPR020056">
    <property type="entry name" value="Rbsml_bL25/Gln-tRNA_synth_N"/>
</dbReference>
<protein>
    <recommendedName>
        <fullName evidence="5">Large ribosomal subunit protein bL25</fullName>
    </recommendedName>
    <alternativeName>
        <fullName evidence="5">General stress protein CTC</fullName>
    </alternativeName>
</protein>
<organism evidence="9 10">
    <name type="scientific">Auritidibacter ignavus</name>
    <dbReference type="NCBI Taxonomy" id="678932"/>
    <lineage>
        <taxon>Bacteria</taxon>
        <taxon>Bacillati</taxon>
        <taxon>Actinomycetota</taxon>
        <taxon>Actinomycetes</taxon>
        <taxon>Micrococcales</taxon>
        <taxon>Micrococcaceae</taxon>
        <taxon>Auritidibacter</taxon>
    </lineage>
</organism>
<dbReference type="Gene3D" id="2.170.120.20">
    <property type="entry name" value="Ribosomal protein L25, beta domain"/>
    <property type="match status" value="1"/>
</dbReference>
<gene>
    <name evidence="5" type="primary">rplY</name>
    <name evidence="5" type="synonym">ctc</name>
    <name evidence="9" type="ORF">QDX21_05640</name>
</gene>
<dbReference type="InterPro" id="IPR001021">
    <property type="entry name" value="Ribosomal_bL25_long"/>
</dbReference>
<sequence length="213" mass="23019">MAIDTVNINVEFRTDTGKGASRQARREGKIPAVIYGHGSEPRHILMPEYDTFMALRTPNQLLKLTADGEEIMALAKDIQRNPLKEKIEHVDLLIVRRGEKVVVDVPVEVEGEVAPGFTYFLEEASLPIEADALDLPDSVTVSVEGREGGNHVLASDVQLPAGTSLQLEDDAVIATVDEIVEQDLGEEPEEGTEGDEAASGDEANSQGSENSDD</sequence>
<comment type="subunit">
    <text evidence="5">Part of the 50S ribosomal subunit; part of the 5S rRNA/L5/L18/L25 subcomplex. Contacts the 5S rRNA. Binds to the 5S rRNA independently of L5 and L18.</text>
</comment>
<dbReference type="InterPro" id="IPR020057">
    <property type="entry name" value="Ribosomal_bL25_b-dom"/>
</dbReference>
<evidence type="ECO:0000256" key="4">
    <source>
        <dbReference type="ARBA" id="ARBA00023274"/>
    </source>
</evidence>
<keyword evidence="1 5" id="KW-0699">rRNA-binding</keyword>
<dbReference type="GO" id="GO:0003735">
    <property type="term" value="F:structural constituent of ribosome"/>
    <property type="evidence" value="ECO:0007669"/>
    <property type="project" value="InterPro"/>
</dbReference>
<dbReference type="Gene3D" id="2.40.240.10">
    <property type="entry name" value="Ribosomal Protein L25, Chain P"/>
    <property type="match status" value="1"/>
</dbReference>
<evidence type="ECO:0000259" key="8">
    <source>
        <dbReference type="Pfam" id="PF14693"/>
    </source>
</evidence>
<dbReference type="CDD" id="cd00495">
    <property type="entry name" value="Ribosomal_L25_TL5_CTC"/>
    <property type="match status" value="1"/>
</dbReference>
<feature type="domain" description="Large ribosomal subunit protein bL25 beta" evidence="8">
    <location>
        <begin position="100"/>
        <end position="177"/>
    </location>
</feature>
<dbReference type="RefSeq" id="WP_279675344.1">
    <property type="nucleotide sequence ID" value="NZ_CP122566.1"/>
</dbReference>
<proteinExistence type="inferred from homology"/>
<keyword evidence="10" id="KW-1185">Reference proteome</keyword>
<dbReference type="PANTHER" id="PTHR33284:SF1">
    <property type="entry name" value="RIBOSOMAL PROTEIN L25_GLN-TRNA SYNTHETASE, ANTI-CODON-BINDING DOMAIN-CONTAINING PROTEIN"/>
    <property type="match status" value="1"/>
</dbReference>
<evidence type="ECO:0000256" key="3">
    <source>
        <dbReference type="ARBA" id="ARBA00022980"/>
    </source>
</evidence>
<feature type="domain" description="Large ribosomal subunit protein bL25 L25" evidence="7">
    <location>
        <begin position="8"/>
        <end position="92"/>
    </location>
</feature>
<dbReference type="GO" id="GO:0022625">
    <property type="term" value="C:cytosolic large ribosomal subunit"/>
    <property type="evidence" value="ECO:0007669"/>
    <property type="project" value="TreeGrafter"/>
</dbReference>
<dbReference type="AlphaFoldDB" id="A0AAJ6AQ56"/>
<dbReference type="HAMAP" id="MF_01334">
    <property type="entry name" value="Ribosomal_bL25_CTC"/>
    <property type="match status" value="1"/>
</dbReference>
<evidence type="ECO:0000256" key="6">
    <source>
        <dbReference type="SAM" id="MobiDB-lite"/>
    </source>
</evidence>
<evidence type="ECO:0000313" key="10">
    <source>
        <dbReference type="Proteomes" id="UP001224674"/>
    </source>
</evidence>
<dbReference type="EMBL" id="CP122566">
    <property type="protein sequence ID" value="WGH94271.1"/>
    <property type="molecule type" value="Genomic_DNA"/>
</dbReference>
<comment type="similarity">
    <text evidence="5">Belongs to the bacterial ribosomal protein bL25 family. CTC subfamily.</text>
</comment>
<keyword evidence="2 5" id="KW-0694">RNA-binding</keyword>
<dbReference type="SUPFAM" id="SSF50715">
    <property type="entry name" value="Ribosomal protein L25-like"/>
    <property type="match status" value="1"/>
</dbReference>
<dbReference type="PANTHER" id="PTHR33284">
    <property type="entry name" value="RIBOSOMAL PROTEIN L25/GLN-TRNA SYNTHETASE, ANTI-CODON-BINDING DOMAIN-CONTAINING PROTEIN"/>
    <property type="match status" value="1"/>
</dbReference>
<feature type="compositionally biased region" description="Acidic residues" evidence="6">
    <location>
        <begin position="178"/>
        <end position="199"/>
    </location>
</feature>
<dbReference type="Pfam" id="PF01386">
    <property type="entry name" value="Ribosomal_L25p"/>
    <property type="match status" value="1"/>
</dbReference>
<keyword evidence="4 5" id="KW-0687">Ribonucleoprotein</keyword>
<feature type="region of interest" description="Disordered" evidence="6">
    <location>
        <begin position="177"/>
        <end position="213"/>
    </location>
</feature>
<evidence type="ECO:0000256" key="5">
    <source>
        <dbReference type="HAMAP-Rule" id="MF_01334"/>
    </source>
</evidence>
<dbReference type="InterPro" id="IPR020930">
    <property type="entry name" value="Ribosomal_uL5_bac-type"/>
</dbReference>
<evidence type="ECO:0000256" key="1">
    <source>
        <dbReference type="ARBA" id="ARBA00022730"/>
    </source>
</evidence>
<comment type="function">
    <text evidence="5">This is one of the proteins that binds to the 5S RNA in the ribosome where it forms part of the central protuberance.</text>
</comment>
<dbReference type="NCBIfam" id="NF004131">
    <property type="entry name" value="PRK05618.2-1"/>
    <property type="match status" value="1"/>
</dbReference>
<dbReference type="GO" id="GO:0006412">
    <property type="term" value="P:translation"/>
    <property type="evidence" value="ECO:0007669"/>
    <property type="project" value="UniProtKB-UniRule"/>
</dbReference>
<feature type="compositionally biased region" description="Polar residues" evidence="6">
    <location>
        <begin position="202"/>
        <end position="213"/>
    </location>
</feature>